<evidence type="ECO:0000256" key="5">
    <source>
        <dbReference type="ARBA" id="ARBA00023204"/>
    </source>
</evidence>
<dbReference type="InterPro" id="IPR011114">
    <property type="entry name" value="RuvA_C"/>
</dbReference>
<dbReference type="SUPFAM" id="SSF47781">
    <property type="entry name" value="RuvA domain 2-like"/>
    <property type="match status" value="1"/>
</dbReference>
<dbReference type="GO" id="GO:0005524">
    <property type="term" value="F:ATP binding"/>
    <property type="evidence" value="ECO:0007669"/>
    <property type="project" value="InterPro"/>
</dbReference>
<evidence type="ECO:0000313" key="9">
    <source>
        <dbReference type="Proteomes" id="UP000178885"/>
    </source>
</evidence>
<dbReference type="InterPro" id="IPR010994">
    <property type="entry name" value="RuvA_2-like"/>
</dbReference>
<keyword evidence="8" id="KW-0347">Helicase</keyword>
<comment type="function">
    <text evidence="6">The RuvA-RuvB-RuvC complex processes Holliday junction (HJ) DNA during genetic recombination and DNA repair, while the RuvA-RuvB complex plays an important role in the rescue of blocked DNA replication forks via replication fork reversal (RFR). RuvA specifically binds to HJ cruciform DNA, conferring on it an open structure. The RuvB hexamer acts as an ATP-dependent pump, pulling dsDNA into and through the RuvAB complex. HJ branch migration allows RuvC to scan DNA until it finds its consensus sequence, where it cleaves and resolves the cruciform DNA.</text>
</comment>
<comment type="subcellular location">
    <subcellularLocation>
        <location evidence="6">Cytoplasm</location>
    </subcellularLocation>
</comment>
<evidence type="ECO:0000259" key="7">
    <source>
        <dbReference type="SMART" id="SM00278"/>
    </source>
</evidence>
<dbReference type="CDD" id="cd14332">
    <property type="entry name" value="UBA_RuvA_C"/>
    <property type="match status" value="1"/>
</dbReference>
<keyword evidence="2 6" id="KW-0227">DNA damage</keyword>
<gene>
    <name evidence="6" type="primary">ruvA</name>
    <name evidence="8" type="ORF">A2151_00375</name>
</gene>
<feature type="domain" description="Helix-hairpin-helix DNA-binding motif class 1" evidence="7">
    <location>
        <begin position="73"/>
        <end position="92"/>
    </location>
</feature>
<dbReference type="GO" id="GO:0006310">
    <property type="term" value="P:DNA recombination"/>
    <property type="evidence" value="ECO:0007669"/>
    <property type="project" value="UniProtKB-UniRule"/>
</dbReference>
<dbReference type="Pfam" id="PF01330">
    <property type="entry name" value="RuvA_N"/>
    <property type="match status" value="1"/>
</dbReference>
<dbReference type="SUPFAM" id="SSF50249">
    <property type="entry name" value="Nucleic acid-binding proteins"/>
    <property type="match status" value="1"/>
</dbReference>
<dbReference type="InterPro" id="IPR013849">
    <property type="entry name" value="DNA_helicase_Holl-junc_RuvA_I"/>
</dbReference>
<feature type="region of interest" description="Domain III" evidence="6">
    <location>
        <begin position="150"/>
        <end position="199"/>
    </location>
</feature>
<feature type="domain" description="Helix-hairpin-helix DNA-binding motif class 1" evidence="7">
    <location>
        <begin position="108"/>
        <end position="127"/>
    </location>
</feature>
<dbReference type="GO" id="GO:0009379">
    <property type="term" value="C:Holliday junction helicase complex"/>
    <property type="evidence" value="ECO:0007669"/>
    <property type="project" value="InterPro"/>
</dbReference>
<evidence type="ECO:0000313" key="8">
    <source>
        <dbReference type="EMBL" id="OGI49039.1"/>
    </source>
</evidence>
<keyword evidence="8" id="KW-0378">Hydrolase</keyword>
<dbReference type="HAMAP" id="MF_00031">
    <property type="entry name" value="DNA_HJ_migration_RuvA"/>
    <property type="match status" value="1"/>
</dbReference>
<keyword evidence="8" id="KW-0067">ATP-binding</keyword>
<dbReference type="SUPFAM" id="SSF46929">
    <property type="entry name" value="DNA helicase RuvA subunit, C-terminal domain"/>
    <property type="match status" value="1"/>
</dbReference>
<evidence type="ECO:0000256" key="2">
    <source>
        <dbReference type="ARBA" id="ARBA00022763"/>
    </source>
</evidence>
<dbReference type="NCBIfam" id="TIGR00084">
    <property type="entry name" value="ruvA"/>
    <property type="match status" value="1"/>
</dbReference>
<dbReference type="Pfam" id="PF14520">
    <property type="entry name" value="HHH_5"/>
    <property type="match status" value="1"/>
</dbReference>
<dbReference type="Proteomes" id="UP000178885">
    <property type="component" value="Unassembled WGS sequence"/>
</dbReference>
<dbReference type="Gene3D" id="1.10.150.20">
    <property type="entry name" value="5' to 3' exonuclease, C-terminal subdomain"/>
    <property type="match status" value="1"/>
</dbReference>
<name>A0A1F6TVH4_9PROT</name>
<dbReference type="GO" id="GO:0005737">
    <property type="term" value="C:cytoplasm"/>
    <property type="evidence" value="ECO:0007669"/>
    <property type="project" value="UniProtKB-SubCell"/>
</dbReference>
<keyword evidence="8" id="KW-0547">Nucleotide-binding</keyword>
<proteinExistence type="inferred from homology"/>
<evidence type="ECO:0000256" key="6">
    <source>
        <dbReference type="HAMAP-Rule" id="MF_00031"/>
    </source>
</evidence>
<feature type="region of interest" description="Domain I" evidence="6">
    <location>
        <begin position="1"/>
        <end position="64"/>
    </location>
</feature>
<dbReference type="InterPro" id="IPR036267">
    <property type="entry name" value="RuvA_C_sf"/>
</dbReference>
<dbReference type="Gene3D" id="1.10.8.10">
    <property type="entry name" value="DNA helicase RuvA subunit, C-terminal domain"/>
    <property type="match status" value="1"/>
</dbReference>
<accession>A0A1F6TVH4</accession>
<dbReference type="Pfam" id="PF07499">
    <property type="entry name" value="RuvA_C"/>
    <property type="match status" value="1"/>
</dbReference>
<comment type="domain">
    <text evidence="6">Has three domains with a flexible linker between the domains II and III and assumes an 'L' shape. Domain III is highly mobile and contacts RuvB.</text>
</comment>
<keyword evidence="3 6" id="KW-0238">DNA-binding</keyword>
<dbReference type="InterPro" id="IPR003583">
    <property type="entry name" value="Hlx-hairpin-Hlx_DNA-bd_motif"/>
</dbReference>
<dbReference type="STRING" id="1817760.A2151_00375"/>
<comment type="similarity">
    <text evidence="6">Belongs to the RuvA family.</text>
</comment>
<dbReference type="Gene3D" id="2.40.50.140">
    <property type="entry name" value="Nucleic acid-binding proteins"/>
    <property type="match status" value="1"/>
</dbReference>
<keyword evidence="5 6" id="KW-0234">DNA repair</keyword>
<dbReference type="SMART" id="SM00278">
    <property type="entry name" value="HhH1"/>
    <property type="match status" value="2"/>
</dbReference>
<comment type="caution">
    <text evidence="8">The sequence shown here is derived from an EMBL/GenBank/DDBJ whole genome shotgun (WGS) entry which is preliminary data.</text>
</comment>
<dbReference type="AlphaFoldDB" id="A0A1F6TVH4"/>
<comment type="caution">
    <text evidence="6">Lacks conserved residue(s) required for the propagation of feature annotation.</text>
</comment>
<dbReference type="InterPro" id="IPR012340">
    <property type="entry name" value="NA-bd_OB-fold"/>
</dbReference>
<sequence length="199" mass="21186">MIGRLRGTLVRKEPPALLVEVGGVGYEIEAPMTAFYELPAVGETVTLHTHLVVREDAHLLYGFVRESQRRLFRGLLKVNGVGPRMALAVLSGLSDEEFVRCVAQEDIARLTKVPGVGRKTAERLIVEMRDKLPVNPGAPATAASAAAGDVAADPVSEAVSALIALGYKPQEASHMVRGVPGKDLSAEEIIRQALKGMAG</sequence>
<keyword evidence="4 6" id="KW-0233">DNA recombination</keyword>
<comment type="subunit">
    <text evidence="6">Homotetramer. Forms an RuvA(8)-RuvB(12)-Holliday junction (HJ) complex. HJ DNA is sandwiched between 2 RuvA tetramers; dsDNA enters through RuvA and exits via RuvB. An RuvB hexamer assembles on each DNA strand where it exits the tetramer. Each RuvB hexamer is contacted by two RuvA subunits (via domain III) on 2 adjacent RuvB subunits; this complex drives branch migration. In the full resolvosome a probable DNA-RuvA(4)-RuvB(12)-RuvC(2) complex forms which resolves the HJ.</text>
</comment>
<dbReference type="GO" id="GO:0000400">
    <property type="term" value="F:four-way junction DNA binding"/>
    <property type="evidence" value="ECO:0007669"/>
    <property type="project" value="UniProtKB-UniRule"/>
</dbReference>
<protein>
    <recommendedName>
        <fullName evidence="6">Holliday junction branch migration complex subunit RuvA</fullName>
    </recommendedName>
</protein>
<dbReference type="GO" id="GO:0009378">
    <property type="term" value="F:four-way junction helicase activity"/>
    <property type="evidence" value="ECO:0007669"/>
    <property type="project" value="InterPro"/>
</dbReference>
<dbReference type="EMBL" id="MFSU01000010">
    <property type="protein sequence ID" value="OGI49039.1"/>
    <property type="molecule type" value="Genomic_DNA"/>
</dbReference>
<organism evidence="8 9">
    <name type="scientific">Candidatus Muproteobacteria bacterium RBG_16_65_34</name>
    <dbReference type="NCBI Taxonomy" id="1817760"/>
    <lineage>
        <taxon>Bacteria</taxon>
        <taxon>Pseudomonadati</taxon>
        <taxon>Pseudomonadota</taxon>
        <taxon>Candidatus Muproteobacteria</taxon>
    </lineage>
</organism>
<reference evidence="8 9" key="1">
    <citation type="journal article" date="2016" name="Nat. Commun.">
        <title>Thousands of microbial genomes shed light on interconnected biogeochemical processes in an aquifer system.</title>
        <authorList>
            <person name="Anantharaman K."/>
            <person name="Brown C.T."/>
            <person name="Hug L.A."/>
            <person name="Sharon I."/>
            <person name="Castelle C.J."/>
            <person name="Probst A.J."/>
            <person name="Thomas B.C."/>
            <person name="Singh A."/>
            <person name="Wilkins M.J."/>
            <person name="Karaoz U."/>
            <person name="Brodie E.L."/>
            <person name="Williams K.H."/>
            <person name="Hubbard S.S."/>
            <person name="Banfield J.F."/>
        </authorList>
    </citation>
    <scope>NUCLEOTIDE SEQUENCE [LARGE SCALE GENOMIC DNA]</scope>
</reference>
<evidence type="ECO:0000256" key="4">
    <source>
        <dbReference type="ARBA" id="ARBA00023172"/>
    </source>
</evidence>
<keyword evidence="1 6" id="KW-0963">Cytoplasm</keyword>
<dbReference type="InterPro" id="IPR000085">
    <property type="entry name" value="RuvA"/>
</dbReference>
<dbReference type="GO" id="GO:0048476">
    <property type="term" value="C:Holliday junction resolvase complex"/>
    <property type="evidence" value="ECO:0007669"/>
    <property type="project" value="UniProtKB-UniRule"/>
</dbReference>
<evidence type="ECO:0000256" key="1">
    <source>
        <dbReference type="ARBA" id="ARBA00022490"/>
    </source>
</evidence>
<dbReference type="GO" id="GO:0006281">
    <property type="term" value="P:DNA repair"/>
    <property type="evidence" value="ECO:0007669"/>
    <property type="project" value="UniProtKB-UniRule"/>
</dbReference>
<evidence type="ECO:0000256" key="3">
    <source>
        <dbReference type="ARBA" id="ARBA00023125"/>
    </source>
</evidence>